<sequence length="90" mass="8799">MISSAKLGDLHACPIPGHGITPIVTASSDVLINSLTTARVGDMCACGAVIVAGFPSIMVNGRPMAHLGSPSSHGGMLISGSDDVGGGSTP</sequence>
<dbReference type="Proteomes" id="UP000050523">
    <property type="component" value="Unassembled WGS sequence"/>
</dbReference>
<feature type="region of interest" description="Disordered" evidence="1">
    <location>
        <begin position="70"/>
        <end position="90"/>
    </location>
</feature>
<dbReference type="AlphaFoldDB" id="A0AA40TX45"/>
<dbReference type="Pfam" id="PF05488">
    <property type="entry name" value="PAAR_motif"/>
    <property type="match status" value="1"/>
</dbReference>
<reference evidence="2 3" key="1">
    <citation type="submission" date="2015-09" db="EMBL/GenBank/DDBJ databases">
        <title>Genome announcement of multiple Pseudomonas syringae strains.</title>
        <authorList>
            <person name="Thakur S."/>
            <person name="Wang P.W."/>
            <person name="Gong Y."/>
            <person name="Weir B.S."/>
            <person name="Guttman D.S."/>
        </authorList>
    </citation>
    <scope>NUCLEOTIDE SEQUENCE [LARGE SCALE GENOMIC DNA]</scope>
    <source>
        <strain evidence="2 3">ICMP9151</strain>
    </source>
</reference>
<protein>
    <submittedName>
        <fullName evidence="2">PAAR domain-containing protein</fullName>
    </submittedName>
</protein>
<dbReference type="EMBL" id="LJRO01000031">
    <property type="protein sequence ID" value="KPZ07337.1"/>
    <property type="molecule type" value="Genomic_DNA"/>
</dbReference>
<dbReference type="CDD" id="cd14743">
    <property type="entry name" value="PAAR_CT_1"/>
    <property type="match status" value="1"/>
</dbReference>
<evidence type="ECO:0000256" key="1">
    <source>
        <dbReference type="SAM" id="MobiDB-lite"/>
    </source>
</evidence>
<name>A0AA40TX45_9PSED</name>
<organism evidence="2 3">
    <name type="scientific">Pseudomonas tremae</name>
    <dbReference type="NCBI Taxonomy" id="200454"/>
    <lineage>
        <taxon>Bacteria</taxon>
        <taxon>Pseudomonadati</taxon>
        <taxon>Pseudomonadota</taxon>
        <taxon>Gammaproteobacteria</taxon>
        <taxon>Pseudomonadales</taxon>
        <taxon>Pseudomonadaceae</taxon>
        <taxon>Pseudomonas</taxon>
    </lineage>
</organism>
<dbReference type="Gene3D" id="2.60.200.60">
    <property type="match status" value="1"/>
</dbReference>
<dbReference type="InterPro" id="IPR008727">
    <property type="entry name" value="PAAR_motif"/>
</dbReference>
<accession>A0AA40TX45</accession>
<evidence type="ECO:0000313" key="2">
    <source>
        <dbReference type="EMBL" id="KPZ07337.1"/>
    </source>
</evidence>
<evidence type="ECO:0000313" key="3">
    <source>
        <dbReference type="Proteomes" id="UP000050523"/>
    </source>
</evidence>
<proteinExistence type="predicted"/>
<comment type="caution">
    <text evidence="2">The sequence shown here is derived from an EMBL/GenBank/DDBJ whole genome shotgun (WGS) entry which is preliminary data.</text>
</comment>
<gene>
    <name evidence="2" type="ORF">ALO43_00478</name>
</gene>